<reference evidence="2" key="1">
    <citation type="submission" date="2011-08" db="EMBL/GenBank/DDBJ databases">
        <title>The complete genome of Muricauda ruestringensis DSM 13258.</title>
        <authorList>
            <person name="Lucas S."/>
            <person name="Han J."/>
            <person name="Lapidus A."/>
            <person name="Bruce D."/>
            <person name="Goodwin L."/>
            <person name="Pitluck S."/>
            <person name="Peters L."/>
            <person name="Kyrpides N."/>
            <person name="Mavromatis K."/>
            <person name="Ivanova N."/>
            <person name="Ovchinnikova G."/>
            <person name="Teshima H."/>
            <person name="Detter J.C."/>
            <person name="Tapia R."/>
            <person name="Han C."/>
            <person name="Land M."/>
            <person name="Hauser L."/>
            <person name="Markowitz V."/>
            <person name="Cheng J.-F."/>
            <person name="Hugenholtz P."/>
            <person name="Woyke T."/>
            <person name="Wu D."/>
            <person name="Spring S."/>
            <person name="Schroeder M."/>
            <person name="Brambilla E."/>
            <person name="Klenk H.-P."/>
            <person name="Eisen J.A."/>
        </authorList>
    </citation>
    <scope>NUCLEOTIDE SEQUENCE [LARGE SCALE GENOMIC DNA]</scope>
    <source>
        <strain evidence="2">DSM 13258 / LMG 19739 / B1</strain>
    </source>
</reference>
<evidence type="ECO:0000313" key="1">
    <source>
        <dbReference type="EMBL" id="AEM72248.1"/>
    </source>
</evidence>
<dbReference type="KEGG" id="mrs:Murru_3229"/>
<evidence type="ECO:0000313" key="2">
    <source>
        <dbReference type="Proteomes" id="UP000008908"/>
    </source>
</evidence>
<dbReference type="HOGENOM" id="CLU_1064842_0_0_10"/>
<sequence>MGHSSIHTGHWLILTLNIKIYTPPLDKNCILMRLKTIITACITFGLLIPFTSCNNSNNMELEQFDAKNTLAQLDNLFIQLNGLDTVDCQNLDEIVTINEKMRGIIENIRSTKKFDDLAAAYNEDEHQIGFVVSEDRQFGVFSWKTKMDCMGHNIKNIALYKSNNKVVASSLYGKPIIYHEITSKNQNNGKTIYLLNGEKGQLNATTKAYTITNGNLAESQIRCRQNRAMGMLQLDLRKTPLLRPYIDLGFATPLNIIQGLI</sequence>
<reference evidence="1 2" key="2">
    <citation type="journal article" date="2012" name="Stand. Genomic Sci.">
        <title>Complete genome sequence of the facultatively anaerobic, appendaged bacterium Muricauda ruestringensis type strain (B1(T)).</title>
        <authorList>
            <person name="Huntemann M."/>
            <person name="Teshima H."/>
            <person name="Lapidus A."/>
            <person name="Nolan M."/>
            <person name="Lucas S."/>
            <person name="Hammon N."/>
            <person name="Deshpande S."/>
            <person name="Cheng J.F."/>
            <person name="Tapia R."/>
            <person name="Goodwin L.A."/>
            <person name="Pitluck S."/>
            <person name="Liolios K."/>
            <person name="Pagani I."/>
            <person name="Ivanova N."/>
            <person name="Mavromatis K."/>
            <person name="Mikhailova N."/>
            <person name="Pati A."/>
            <person name="Chen A."/>
            <person name="Palaniappan K."/>
            <person name="Land M."/>
            <person name="Hauser L."/>
            <person name="Pan C."/>
            <person name="Brambilla E.M."/>
            <person name="Rohde M."/>
            <person name="Spring S."/>
            <person name="Goker M."/>
            <person name="Detter J.C."/>
            <person name="Bristow J."/>
            <person name="Eisen J.A."/>
            <person name="Markowitz V."/>
            <person name="Hugenholtz P."/>
            <person name="Kyrpides N.C."/>
            <person name="Klenk H.P."/>
            <person name="Woyke T."/>
        </authorList>
    </citation>
    <scope>NUCLEOTIDE SEQUENCE [LARGE SCALE GENOMIC DNA]</scope>
    <source>
        <strain evidence="2">DSM 13258 / LMG 19739 / B1</strain>
    </source>
</reference>
<organism evidence="1 2">
    <name type="scientific">Allomuricauda ruestringensis (strain DSM 13258 / CIP 107369 / LMG 19739 / B1)</name>
    <name type="common">Muricauda ruestringensis</name>
    <dbReference type="NCBI Taxonomy" id="886377"/>
    <lineage>
        <taxon>Bacteria</taxon>
        <taxon>Pseudomonadati</taxon>
        <taxon>Bacteroidota</taxon>
        <taxon>Flavobacteriia</taxon>
        <taxon>Flavobacteriales</taxon>
        <taxon>Flavobacteriaceae</taxon>
        <taxon>Flagellimonas</taxon>
    </lineage>
</organism>
<name>G2PLX9_ALLRU</name>
<dbReference type="AlphaFoldDB" id="G2PLX9"/>
<accession>G2PLX9</accession>
<protein>
    <submittedName>
        <fullName evidence="1">Uncharacterized protein</fullName>
    </submittedName>
</protein>
<gene>
    <name evidence="1" type="ordered locus">Murru_3229</name>
</gene>
<dbReference type="Proteomes" id="UP000008908">
    <property type="component" value="Chromosome"/>
</dbReference>
<dbReference type="EMBL" id="CP002999">
    <property type="protein sequence ID" value="AEM72248.1"/>
    <property type="molecule type" value="Genomic_DNA"/>
</dbReference>
<proteinExistence type="predicted"/>
<keyword evidence="2" id="KW-1185">Reference proteome</keyword>